<protein>
    <recommendedName>
        <fullName evidence="9">ATP-grasp domain-containing protein</fullName>
    </recommendedName>
</protein>
<dbReference type="PROSITE" id="PS00843">
    <property type="entry name" value="DALA_DALA_LIGASE_1"/>
    <property type="match status" value="2"/>
</dbReference>
<evidence type="ECO:0000313" key="11">
    <source>
        <dbReference type="Proteomes" id="UP000178572"/>
    </source>
</evidence>
<evidence type="ECO:0000256" key="2">
    <source>
        <dbReference type="ARBA" id="ARBA00022598"/>
    </source>
</evidence>
<dbReference type="Pfam" id="PF07478">
    <property type="entry name" value="Dala_Dala_lig_C"/>
    <property type="match status" value="2"/>
</dbReference>
<dbReference type="Pfam" id="PF01820">
    <property type="entry name" value="Dala_Dala_lig_N"/>
    <property type="match status" value="2"/>
</dbReference>
<dbReference type="InterPro" id="IPR000291">
    <property type="entry name" value="D-Ala_lig_Van_CS"/>
</dbReference>
<dbReference type="PANTHER" id="PTHR23132:SF0">
    <property type="entry name" value="D-ALANINE-D-ALANINE LIGASE FAMILY"/>
    <property type="match status" value="1"/>
</dbReference>
<dbReference type="InterPro" id="IPR016185">
    <property type="entry name" value="PreATP-grasp_dom_sf"/>
</dbReference>
<dbReference type="Gene3D" id="3.40.50.20">
    <property type="match status" value="2"/>
</dbReference>
<dbReference type="Gene3D" id="3.30.1490.20">
    <property type="entry name" value="ATP-grasp fold, A domain"/>
    <property type="match status" value="1"/>
</dbReference>
<dbReference type="Proteomes" id="UP000178572">
    <property type="component" value="Unassembled WGS sequence"/>
</dbReference>
<dbReference type="InterPro" id="IPR013815">
    <property type="entry name" value="ATP_grasp_subdomain_1"/>
</dbReference>
<evidence type="ECO:0000256" key="4">
    <source>
        <dbReference type="ARBA" id="ARBA00022840"/>
    </source>
</evidence>
<evidence type="ECO:0000259" key="9">
    <source>
        <dbReference type="PROSITE" id="PS50975"/>
    </source>
</evidence>
<dbReference type="GO" id="GO:0008716">
    <property type="term" value="F:D-alanine-D-alanine ligase activity"/>
    <property type="evidence" value="ECO:0007669"/>
    <property type="project" value="InterPro"/>
</dbReference>
<dbReference type="PANTHER" id="PTHR23132">
    <property type="entry name" value="D-ALANINE--D-ALANINE LIGASE"/>
    <property type="match status" value="1"/>
</dbReference>
<dbReference type="InterPro" id="IPR011127">
    <property type="entry name" value="Dala_Dala_lig_N"/>
</dbReference>
<dbReference type="SUPFAM" id="SSF56059">
    <property type="entry name" value="Glutathione synthetase ATP-binding domain-like"/>
    <property type="match status" value="2"/>
</dbReference>
<keyword evidence="2" id="KW-0436">Ligase</keyword>
<dbReference type="AlphaFoldDB" id="A0A1F6E0R5"/>
<dbReference type="STRING" id="1798500.A3C21_02430"/>
<keyword evidence="7" id="KW-0961">Cell wall biogenesis/degradation</keyword>
<gene>
    <name evidence="10" type="ORF">A3C21_02430</name>
</gene>
<comment type="similarity">
    <text evidence="1">Belongs to the D-alanine--D-alanine ligase family.</text>
</comment>
<dbReference type="GO" id="GO:0071555">
    <property type="term" value="P:cell wall organization"/>
    <property type="evidence" value="ECO:0007669"/>
    <property type="project" value="UniProtKB-KW"/>
</dbReference>
<dbReference type="PROSITE" id="PS00844">
    <property type="entry name" value="DALA_DALA_LIGASE_2"/>
    <property type="match status" value="1"/>
</dbReference>
<dbReference type="InterPro" id="IPR011095">
    <property type="entry name" value="Dala_Dala_lig_C"/>
</dbReference>
<keyword evidence="5" id="KW-0133">Cell shape</keyword>
<evidence type="ECO:0000256" key="8">
    <source>
        <dbReference type="PROSITE-ProRule" id="PRU00409"/>
    </source>
</evidence>
<evidence type="ECO:0000256" key="1">
    <source>
        <dbReference type="ARBA" id="ARBA00010871"/>
    </source>
</evidence>
<dbReference type="InterPro" id="IPR011761">
    <property type="entry name" value="ATP-grasp"/>
</dbReference>
<sequence>MKISLICGGPSLERGISLNSARSVLDHLSSERIEIVPFYLDAKKNAYRISARELYSNTPSDFDFKLERAGKPLNDRQFARELKETDIVFPAMHGPYGEDGGIQSFLETRGIPFVGSGSRACKAAFDKFDANERIRKEGFFTLPSALLKIYGTDHREIVQTFFDEREITRAVVKPATGGSSIGVFSVSTPEAALRAARTLFGKRMDTRVVIEPFAEGAEFTCIVLQNRFGIPVALPPTEMEMDYSEHQIFDFRKKYLPTRHVAYHCPPRFDDSAIERIQAQAEQLFSLFDMRDFARFDGWILPNGNIWFCDFNTISGMEQNSFFFQQASRVGMTHHDVLRYIVANACKRHGIDLPATDRKRSGNRKAVSVLFGGPTSERQVSLMSGTNVWLKLRGSDRYEPHPYLLDIDGSVWKLPYHLALNHTVEEIGENCGRYAGAKARLAAYEERARLRLGLSSEKDPEDFFDPERLTMDEFISRSPFVFNALHGGAGEDGTMQALFEKHGALFNGPGEAASRLCIDKWATSERIRDLRLDGIGAVPGIVAETKALMAEDGKRFWSGARKTLSAKTVIVKPRGDGCSTGVVHLLSAADLALYVQALRARVPHIPKGTFKHQTDPIEMPSETPAFLIFERFVETDVLRVKANRLKHAKKSGWLEITVGVVEKRALHALNPSIAIAEGEVLSVEEKFQGGTGVNLTPPPPSVIKPAVVRKIRGRMEELAKRIGITGYARIDAFASIRTGELLIIEINTLPGLTPSTVLYHQALAEEPPLPPRELLELLVKNNGY</sequence>
<feature type="domain" description="ATP-grasp" evidence="9">
    <location>
        <begin position="131"/>
        <end position="343"/>
    </location>
</feature>
<accession>A0A1F6E0R5</accession>
<keyword evidence="6" id="KW-0573">Peptidoglycan synthesis</keyword>
<dbReference type="GO" id="GO:0008360">
    <property type="term" value="P:regulation of cell shape"/>
    <property type="evidence" value="ECO:0007669"/>
    <property type="project" value="UniProtKB-KW"/>
</dbReference>
<dbReference type="GO" id="GO:0046872">
    <property type="term" value="F:metal ion binding"/>
    <property type="evidence" value="ECO:0007669"/>
    <property type="project" value="InterPro"/>
</dbReference>
<dbReference type="PROSITE" id="PS50975">
    <property type="entry name" value="ATP_GRASP"/>
    <property type="match status" value="2"/>
</dbReference>
<evidence type="ECO:0000256" key="3">
    <source>
        <dbReference type="ARBA" id="ARBA00022741"/>
    </source>
</evidence>
<organism evidence="10 11">
    <name type="scientific">Candidatus Kaiserbacteria bacterium RIFCSPHIGHO2_02_FULL_59_21</name>
    <dbReference type="NCBI Taxonomy" id="1798500"/>
    <lineage>
        <taxon>Bacteria</taxon>
        <taxon>Candidatus Kaiseribacteriota</taxon>
    </lineage>
</organism>
<dbReference type="GO" id="GO:0005524">
    <property type="term" value="F:ATP binding"/>
    <property type="evidence" value="ECO:0007669"/>
    <property type="project" value="UniProtKB-UniRule"/>
</dbReference>
<feature type="domain" description="ATP-grasp" evidence="9">
    <location>
        <begin position="527"/>
        <end position="780"/>
    </location>
</feature>
<evidence type="ECO:0000256" key="7">
    <source>
        <dbReference type="ARBA" id="ARBA00023316"/>
    </source>
</evidence>
<name>A0A1F6E0R5_9BACT</name>
<evidence type="ECO:0000256" key="6">
    <source>
        <dbReference type="ARBA" id="ARBA00022984"/>
    </source>
</evidence>
<proteinExistence type="inferred from homology"/>
<keyword evidence="4 8" id="KW-0067">ATP-binding</keyword>
<comment type="caution">
    <text evidence="10">The sequence shown here is derived from an EMBL/GenBank/DDBJ whole genome shotgun (WGS) entry which is preliminary data.</text>
</comment>
<evidence type="ECO:0000256" key="5">
    <source>
        <dbReference type="ARBA" id="ARBA00022960"/>
    </source>
</evidence>
<dbReference type="SUPFAM" id="SSF52440">
    <property type="entry name" value="PreATP-grasp domain"/>
    <property type="match status" value="2"/>
</dbReference>
<reference evidence="10 11" key="1">
    <citation type="journal article" date="2016" name="Nat. Commun.">
        <title>Thousands of microbial genomes shed light on interconnected biogeochemical processes in an aquifer system.</title>
        <authorList>
            <person name="Anantharaman K."/>
            <person name="Brown C.T."/>
            <person name="Hug L.A."/>
            <person name="Sharon I."/>
            <person name="Castelle C.J."/>
            <person name="Probst A.J."/>
            <person name="Thomas B.C."/>
            <person name="Singh A."/>
            <person name="Wilkins M.J."/>
            <person name="Karaoz U."/>
            <person name="Brodie E.L."/>
            <person name="Williams K.H."/>
            <person name="Hubbard S.S."/>
            <person name="Banfield J.F."/>
        </authorList>
    </citation>
    <scope>NUCLEOTIDE SEQUENCE [LARGE SCALE GENOMIC DNA]</scope>
</reference>
<dbReference type="GO" id="GO:0009252">
    <property type="term" value="P:peptidoglycan biosynthetic process"/>
    <property type="evidence" value="ECO:0007669"/>
    <property type="project" value="UniProtKB-KW"/>
</dbReference>
<evidence type="ECO:0000313" key="10">
    <source>
        <dbReference type="EMBL" id="OGG67294.1"/>
    </source>
</evidence>
<keyword evidence="3 8" id="KW-0547">Nucleotide-binding</keyword>
<dbReference type="EMBL" id="MFLN01000017">
    <property type="protein sequence ID" value="OGG67294.1"/>
    <property type="molecule type" value="Genomic_DNA"/>
</dbReference>
<dbReference type="Gene3D" id="3.30.470.20">
    <property type="entry name" value="ATP-grasp fold, B domain"/>
    <property type="match status" value="2"/>
</dbReference>